<dbReference type="PANTHER" id="PTHR43706">
    <property type="entry name" value="NADH DEHYDROGENASE"/>
    <property type="match status" value="1"/>
</dbReference>
<reference evidence="8 9" key="1">
    <citation type="journal article" date="2016" name="Appl. Microbiol. Biotechnol.">
        <title>Characterization of T-DNA insertion mutants with decreased virulence in the entomopathogenic fungus Beauveria bassiana JEF-007.</title>
        <authorList>
            <person name="Kim S."/>
            <person name="Lee S.J."/>
            <person name="Nai Y.S."/>
            <person name="Yu J.S."/>
            <person name="Lee M.R."/>
            <person name="Yang Y.T."/>
            <person name="Kim J.S."/>
        </authorList>
    </citation>
    <scope>NUCLEOTIDE SEQUENCE [LARGE SCALE GENOMIC DNA]</scope>
    <source>
        <strain evidence="8 9">JEF-007</strain>
    </source>
</reference>
<dbReference type="Gene3D" id="3.50.50.100">
    <property type="match status" value="1"/>
</dbReference>
<evidence type="ECO:0000313" key="9">
    <source>
        <dbReference type="Proteomes" id="UP000235728"/>
    </source>
</evidence>
<organism evidence="8 9">
    <name type="scientific">Beauveria bassiana</name>
    <name type="common">White muscardine disease fungus</name>
    <name type="synonym">Tritirachium shiotae</name>
    <dbReference type="NCBI Taxonomy" id="176275"/>
    <lineage>
        <taxon>Eukaryota</taxon>
        <taxon>Fungi</taxon>
        <taxon>Dikarya</taxon>
        <taxon>Ascomycota</taxon>
        <taxon>Pezizomycotina</taxon>
        <taxon>Sordariomycetes</taxon>
        <taxon>Hypocreomycetidae</taxon>
        <taxon>Hypocreales</taxon>
        <taxon>Cordycipitaceae</taxon>
        <taxon>Beauveria</taxon>
    </lineage>
</organism>
<dbReference type="GO" id="GO:0003954">
    <property type="term" value="F:NADH dehydrogenase activity"/>
    <property type="evidence" value="ECO:0007669"/>
    <property type="project" value="InterPro"/>
</dbReference>
<dbReference type="Pfam" id="PF22366">
    <property type="entry name" value="NDH2_C"/>
    <property type="match status" value="1"/>
</dbReference>
<keyword evidence="4" id="KW-0560">Oxidoreductase</keyword>
<dbReference type="EMBL" id="MRVG01000004">
    <property type="protein sequence ID" value="PMB69771.1"/>
    <property type="molecule type" value="Genomic_DNA"/>
</dbReference>
<dbReference type="InterPro" id="IPR036188">
    <property type="entry name" value="FAD/NAD-bd_sf"/>
</dbReference>
<keyword evidence="5" id="KW-0520">NAD</keyword>
<dbReference type="GO" id="GO:0005739">
    <property type="term" value="C:mitochondrion"/>
    <property type="evidence" value="ECO:0007669"/>
    <property type="project" value="TreeGrafter"/>
</dbReference>
<evidence type="ECO:0000259" key="7">
    <source>
        <dbReference type="Pfam" id="PF22366"/>
    </source>
</evidence>
<dbReference type="InterPro" id="IPR023753">
    <property type="entry name" value="FAD/NAD-binding_dom"/>
</dbReference>
<comment type="caution">
    <text evidence="8">The sequence shown here is derived from an EMBL/GenBank/DDBJ whole genome shotgun (WGS) entry which is preliminary data.</text>
</comment>
<sequence length="518" mass="56807">MNGLGGITTRPAKSATTVLSRARIALPARPSYVRAQSTTAAAPRTSELQQKYREAKPRNVLISDTGQPGEKERVVILGSGWAGYGLAQTIKPSKASRVLISPRSHFVFTPLLASTTVGTLEFRATVEPVRRLGLDEFHQAWASDIDFANKTIRLEANTMSAAAGSKTSPLRGPEKGPEFDISYDKLVIAVGCYSQTFGTEGVAQYASFLRDVGDARAIRLKVLTAFEKADLPSTTDEERGELLNFAIVGGGPTGIEFAAELHDLVHEDLAKLYPSLMKFVQVTVYDIAPKVLPMFDQTLASYAMDLFHRQGIQVKTEHSLQSIRRQGDILKLRIKGHDAEVGAGLLVWSTGLMQNPLVAKLLEQDIPGLGRIVKDARTGGIMTDGHMRVLTGPEAGGDGPRKPLPDVYAIGDCTVQEEHRLPATAQVASQQATWLGKRINKGDMDAADEFKFRNWGAMAYLGSKRAIHQHGADGLKGWPAWILWRTAYLTKSMSWRNKLKIPFQWLITALFGRDISRF</sequence>
<keyword evidence="3" id="KW-0274">FAD</keyword>
<keyword evidence="2" id="KW-0285">Flavoprotein</keyword>
<evidence type="ECO:0000256" key="4">
    <source>
        <dbReference type="ARBA" id="ARBA00023002"/>
    </source>
</evidence>
<evidence type="ECO:0000259" key="6">
    <source>
        <dbReference type="Pfam" id="PF07992"/>
    </source>
</evidence>
<proteinExistence type="inferred from homology"/>
<evidence type="ECO:0000313" key="8">
    <source>
        <dbReference type="EMBL" id="PMB69771.1"/>
    </source>
</evidence>
<dbReference type="OMA" id="KWILVEA"/>
<dbReference type="InterPro" id="IPR054585">
    <property type="entry name" value="NDH2-like_C"/>
</dbReference>
<evidence type="ECO:0000256" key="1">
    <source>
        <dbReference type="ARBA" id="ARBA00005272"/>
    </source>
</evidence>
<accession>A0A2N6NR66</accession>
<dbReference type="SUPFAM" id="SSF51905">
    <property type="entry name" value="FAD/NAD(P)-binding domain"/>
    <property type="match status" value="1"/>
</dbReference>
<dbReference type="InterPro" id="IPR045024">
    <property type="entry name" value="NDH-2"/>
</dbReference>
<feature type="domain" description="External alternative NADH-ubiquinone oxidoreductase-like C-terminal" evidence="7">
    <location>
        <begin position="456"/>
        <end position="514"/>
    </location>
</feature>
<dbReference type="AlphaFoldDB" id="A0A2N6NR66"/>
<name>A0A2N6NR66_BEABA</name>
<dbReference type="PRINTS" id="PR00368">
    <property type="entry name" value="FADPNR"/>
</dbReference>
<gene>
    <name evidence="8" type="ORF">BM221_004418</name>
</gene>
<dbReference type="PANTHER" id="PTHR43706:SF17">
    <property type="entry name" value="NADH DEHYDROGENASE (EUROFUNG)"/>
    <property type="match status" value="1"/>
</dbReference>
<dbReference type="Proteomes" id="UP000235728">
    <property type="component" value="Unassembled WGS sequence"/>
</dbReference>
<protein>
    <submittedName>
        <fullName evidence="8">Putative NADH dehydrogenase</fullName>
    </submittedName>
</protein>
<evidence type="ECO:0000256" key="2">
    <source>
        <dbReference type="ARBA" id="ARBA00022630"/>
    </source>
</evidence>
<dbReference type="Pfam" id="PF07992">
    <property type="entry name" value="Pyr_redox_2"/>
    <property type="match status" value="1"/>
</dbReference>
<feature type="domain" description="FAD/NAD(P)-binding" evidence="6">
    <location>
        <begin position="73"/>
        <end position="432"/>
    </location>
</feature>
<comment type="similarity">
    <text evidence="1">Belongs to the NADH dehydrogenase family.</text>
</comment>
<dbReference type="PRINTS" id="PR00411">
    <property type="entry name" value="PNDRDTASEI"/>
</dbReference>
<evidence type="ECO:0000256" key="5">
    <source>
        <dbReference type="ARBA" id="ARBA00023027"/>
    </source>
</evidence>
<evidence type="ECO:0000256" key="3">
    <source>
        <dbReference type="ARBA" id="ARBA00022827"/>
    </source>
</evidence>